<proteinExistence type="predicted"/>
<name>A0A091BG53_9GAMM</name>
<accession>A0A091BG53</accession>
<sequence>MATAPEVPLADGDLLAAIDLGSNSFHMVVAKYLLGQLRIVDRIKETVRLADGLDEAGGLDPQVMPRALEALGKFGERIRSIPPQRVRAIATYSVRAMARPHQFLVPAETALGHGIEIVAGREEARLIYLGVANGNPPEAGKRRLVMDIGGGSTEFIIGSGFAPIERESLQMGSIASTRRFFPDGRLTRRRWNAARIELTAEMRQFSRAYRERGWHDAMGSSGTIKAITDVSVALKLTKTSVSAESLAEIRERVLACERVDAIDLPGLSEDRRNIFAGGVLVLDAAFAELGIERMYASDYALREGVLFDILGRAQATDPRDASIDALCDRYAIDRAHAARVEATALALFDQVHGELQLDAADRRLLAWAARVHELGLTIAHSQYQKHGAYILEHSDIAGFSRTEQQQLAALVRNHRRNIHQGSLDKLPDRLIPGTLRCALLLRLSVLLHRSHSDRPLPPLLVELGPGPAATLRLPKKWLEANPLTRSDLDSEREHLAAIGRRLTIRAI</sequence>
<feature type="domain" description="Ppx/GppA phosphatase C-terminal" evidence="3">
    <location>
        <begin position="319"/>
        <end position="491"/>
    </location>
</feature>
<dbReference type="PIRSF" id="PIRSF001267">
    <property type="entry name" value="Pyrophosphatase_GppA_Ppx"/>
    <property type="match status" value="1"/>
</dbReference>
<dbReference type="GO" id="GO:0004309">
    <property type="term" value="F:exopolyphosphatase activity"/>
    <property type="evidence" value="ECO:0007669"/>
    <property type="project" value="TreeGrafter"/>
</dbReference>
<keyword evidence="5" id="KW-1185">Reference proteome</keyword>
<dbReference type="InterPro" id="IPR050273">
    <property type="entry name" value="GppA/Ppx_hydrolase"/>
</dbReference>
<gene>
    <name evidence="4" type="ORF">P873_07435</name>
</gene>
<keyword evidence="1" id="KW-0378">Hydrolase</keyword>
<dbReference type="InterPro" id="IPR030673">
    <property type="entry name" value="PyroPPase_GppA_Ppx"/>
</dbReference>
<dbReference type="FunFam" id="3.30.420.150:FF:000001">
    <property type="entry name" value="Guanosine-5'-triphosphate,3'-diphosphate pyrophosphatase"/>
    <property type="match status" value="1"/>
</dbReference>
<reference evidence="4 5" key="1">
    <citation type="submission" date="2013-09" db="EMBL/GenBank/DDBJ databases">
        <title>Genome sequencing of Arenimonas composti.</title>
        <authorList>
            <person name="Chen F."/>
            <person name="Wang G."/>
        </authorList>
    </citation>
    <scope>NUCLEOTIDE SEQUENCE [LARGE SCALE GENOMIC DNA]</scope>
    <source>
        <strain evidence="4 5">TR7-09</strain>
    </source>
</reference>
<evidence type="ECO:0000313" key="4">
    <source>
        <dbReference type="EMBL" id="KFN50487.1"/>
    </source>
</evidence>
<comment type="caution">
    <text evidence="4">The sequence shown here is derived from an EMBL/GenBank/DDBJ whole genome shotgun (WGS) entry which is preliminary data.</text>
</comment>
<dbReference type="Pfam" id="PF21447">
    <property type="entry name" value="Ppx-GppA_III"/>
    <property type="match status" value="1"/>
</dbReference>
<dbReference type="InterPro" id="IPR043129">
    <property type="entry name" value="ATPase_NBD"/>
</dbReference>
<dbReference type="STRING" id="1121013.GCA_000426365_00813"/>
<evidence type="ECO:0000313" key="5">
    <source>
        <dbReference type="Proteomes" id="UP000029391"/>
    </source>
</evidence>
<dbReference type="AlphaFoldDB" id="A0A091BG53"/>
<dbReference type="PANTHER" id="PTHR30005">
    <property type="entry name" value="EXOPOLYPHOSPHATASE"/>
    <property type="match status" value="1"/>
</dbReference>
<dbReference type="GO" id="GO:0006798">
    <property type="term" value="P:polyphosphate catabolic process"/>
    <property type="evidence" value="ECO:0007669"/>
    <property type="project" value="TreeGrafter"/>
</dbReference>
<dbReference type="RefSeq" id="WP_026816265.1">
    <property type="nucleotide sequence ID" value="NZ_AUFF01000001.1"/>
</dbReference>
<dbReference type="Pfam" id="PF02541">
    <property type="entry name" value="Ppx-GppA"/>
    <property type="match status" value="1"/>
</dbReference>
<dbReference type="CDD" id="cd24053">
    <property type="entry name" value="ASKHA_NBD_EcPPX-GppA-like"/>
    <property type="match status" value="1"/>
</dbReference>
<evidence type="ECO:0000259" key="2">
    <source>
        <dbReference type="Pfam" id="PF02541"/>
    </source>
</evidence>
<organism evidence="4 5">
    <name type="scientific">Arenimonas composti TR7-09 = DSM 18010</name>
    <dbReference type="NCBI Taxonomy" id="1121013"/>
    <lineage>
        <taxon>Bacteria</taxon>
        <taxon>Pseudomonadati</taxon>
        <taxon>Pseudomonadota</taxon>
        <taxon>Gammaproteobacteria</taxon>
        <taxon>Lysobacterales</taxon>
        <taxon>Lysobacteraceae</taxon>
        <taxon>Arenimonas</taxon>
    </lineage>
</organism>
<dbReference type="eggNOG" id="COG0248">
    <property type="taxonomic scope" value="Bacteria"/>
</dbReference>
<dbReference type="InterPro" id="IPR048950">
    <property type="entry name" value="Ppx_GppA_C"/>
</dbReference>
<dbReference type="EMBL" id="AWXU01000020">
    <property type="protein sequence ID" value="KFN50487.1"/>
    <property type="molecule type" value="Genomic_DNA"/>
</dbReference>
<dbReference type="Gene3D" id="3.30.420.150">
    <property type="entry name" value="Exopolyphosphatase. Domain 2"/>
    <property type="match status" value="1"/>
</dbReference>
<dbReference type="PANTHER" id="PTHR30005:SF14">
    <property type="entry name" value="EXOPOLYPHOSPHATASE"/>
    <property type="match status" value="1"/>
</dbReference>
<dbReference type="InterPro" id="IPR003695">
    <property type="entry name" value="Ppx_GppA_N"/>
</dbReference>
<evidence type="ECO:0000259" key="3">
    <source>
        <dbReference type="Pfam" id="PF21447"/>
    </source>
</evidence>
<dbReference type="OrthoDB" id="9793035at2"/>
<dbReference type="Gene3D" id="1.10.3210.10">
    <property type="entry name" value="Hypothetical protein af1432"/>
    <property type="match status" value="1"/>
</dbReference>
<feature type="domain" description="Ppx/GppA phosphatase N-terminal" evidence="2">
    <location>
        <begin position="29"/>
        <end position="312"/>
    </location>
</feature>
<dbReference type="Proteomes" id="UP000029391">
    <property type="component" value="Unassembled WGS sequence"/>
</dbReference>
<dbReference type="SUPFAM" id="SSF109604">
    <property type="entry name" value="HD-domain/PDEase-like"/>
    <property type="match status" value="1"/>
</dbReference>
<protein>
    <submittedName>
        <fullName evidence="4">Uncharacterized protein</fullName>
    </submittedName>
</protein>
<dbReference type="FunFam" id="3.30.420.40:FF:000023">
    <property type="entry name" value="Guanosine-5'-triphosphate,3'-diphosphate pyrophosphatase"/>
    <property type="match status" value="1"/>
</dbReference>
<dbReference type="SUPFAM" id="SSF53067">
    <property type="entry name" value="Actin-like ATPase domain"/>
    <property type="match status" value="2"/>
</dbReference>
<dbReference type="Gene3D" id="3.30.420.40">
    <property type="match status" value="1"/>
</dbReference>
<evidence type="ECO:0000256" key="1">
    <source>
        <dbReference type="ARBA" id="ARBA00022801"/>
    </source>
</evidence>